<feature type="domain" description="C5a peptidase/Subtilisin-like protease SBT2-like Fn3-like" evidence="11">
    <location>
        <begin position="637"/>
        <end position="749"/>
    </location>
</feature>
<dbReference type="InterPro" id="IPR050131">
    <property type="entry name" value="Peptidase_S8_subtilisin-like"/>
</dbReference>
<keyword evidence="5 7" id="KW-0720">Serine protease</keyword>
<dbReference type="Pfam" id="PF00082">
    <property type="entry name" value="Peptidase_S8"/>
    <property type="match status" value="1"/>
</dbReference>
<dbReference type="PROSITE" id="PS00138">
    <property type="entry name" value="SUBTILASE_SER"/>
    <property type="match status" value="1"/>
</dbReference>
<dbReference type="InterPro" id="IPR010435">
    <property type="entry name" value="C5a/SBT2-like_Fn3"/>
</dbReference>
<name>A0AAE8MRZ4_9PEZI</name>
<evidence type="ECO:0000256" key="8">
    <source>
        <dbReference type="RuleBase" id="RU003355"/>
    </source>
</evidence>
<evidence type="ECO:0000256" key="1">
    <source>
        <dbReference type="ARBA" id="ARBA00011073"/>
    </source>
</evidence>
<evidence type="ECO:0000313" key="13">
    <source>
        <dbReference type="Proteomes" id="UP001187682"/>
    </source>
</evidence>
<dbReference type="InterPro" id="IPR023828">
    <property type="entry name" value="Peptidase_S8_Ser-AS"/>
</dbReference>
<keyword evidence="13" id="KW-1185">Reference proteome</keyword>
<evidence type="ECO:0000256" key="6">
    <source>
        <dbReference type="PIRSR" id="PIRSR615500-1"/>
    </source>
</evidence>
<dbReference type="InterPro" id="IPR036852">
    <property type="entry name" value="Peptidase_S8/S53_dom_sf"/>
</dbReference>
<dbReference type="InterPro" id="IPR034187">
    <property type="entry name" value="Peptidases_S8_5"/>
</dbReference>
<feature type="region of interest" description="Disordered" evidence="9">
    <location>
        <begin position="591"/>
        <end position="610"/>
    </location>
</feature>
<dbReference type="CDD" id="cd07489">
    <property type="entry name" value="Peptidases_S8_5"/>
    <property type="match status" value="1"/>
</dbReference>
<dbReference type="GO" id="GO:0006508">
    <property type="term" value="P:proteolysis"/>
    <property type="evidence" value="ECO:0007669"/>
    <property type="project" value="UniProtKB-KW"/>
</dbReference>
<evidence type="ECO:0000256" key="9">
    <source>
        <dbReference type="SAM" id="MobiDB-lite"/>
    </source>
</evidence>
<evidence type="ECO:0000259" key="11">
    <source>
        <dbReference type="Pfam" id="PF06280"/>
    </source>
</evidence>
<protein>
    <submittedName>
        <fullName evidence="12">Uncharacterized protein</fullName>
    </submittedName>
</protein>
<dbReference type="Pfam" id="PF06280">
    <property type="entry name" value="fn3_5"/>
    <property type="match status" value="1"/>
</dbReference>
<dbReference type="EMBL" id="ONZQ02000002">
    <property type="protein sequence ID" value="SPN99117.1"/>
    <property type="molecule type" value="Genomic_DNA"/>
</dbReference>
<accession>A0AAE8MRZ4</accession>
<dbReference type="Proteomes" id="UP001187682">
    <property type="component" value="Unassembled WGS sequence"/>
</dbReference>
<dbReference type="GO" id="GO:0016020">
    <property type="term" value="C:membrane"/>
    <property type="evidence" value="ECO:0007669"/>
    <property type="project" value="InterPro"/>
</dbReference>
<evidence type="ECO:0000259" key="10">
    <source>
        <dbReference type="Pfam" id="PF00082"/>
    </source>
</evidence>
<feature type="active site" description="Charge relay system" evidence="6 7">
    <location>
        <position position="220"/>
    </location>
</feature>
<keyword evidence="4 7" id="KW-0378">Hydrolase</keyword>
<evidence type="ECO:0000256" key="5">
    <source>
        <dbReference type="ARBA" id="ARBA00022825"/>
    </source>
</evidence>
<dbReference type="GO" id="GO:0004252">
    <property type="term" value="F:serine-type endopeptidase activity"/>
    <property type="evidence" value="ECO:0007669"/>
    <property type="project" value="UniProtKB-UniRule"/>
</dbReference>
<dbReference type="SUPFAM" id="SSF52743">
    <property type="entry name" value="Subtilisin-like"/>
    <property type="match status" value="1"/>
</dbReference>
<dbReference type="AlphaFoldDB" id="A0AAE8MRZ4"/>
<dbReference type="PANTHER" id="PTHR43806">
    <property type="entry name" value="PEPTIDASE S8"/>
    <property type="match status" value="1"/>
</dbReference>
<dbReference type="PROSITE" id="PS51892">
    <property type="entry name" value="SUBTILASE"/>
    <property type="match status" value="1"/>
</dbReference>
<dbReference type="InterPro" id="IPR023827">
    <property type="entry name" value="Peptidase_S8_Asp-AS"/>
</dbReference>
<keyword evidence="3" id="KW-0732">Signal</keyword>
<dbReference type="PANTHER" id="PTHR43806:SF66">
    <property type="entry name" value="SERIN ENDOPEPTIDASE"/>
    <property type="match status" value="1"/>
</dbReference>
<evidence type="ECO:0000256" key="4">
    <source>
        <dbReference type="ARBA" id="ARBA00022801"/>
    </source>
</evidence>
<sequence length="928" mass="99589">MPHHASPKGGTAADAAQNTTSRAWEAAPGFRRDEDSTAVPDRYIIEVSEGTDVDALEASLLSNADTKIFKRFNHKLFTGLSVESRSETRSSIASIEGVSKVWNANRVVLDIPDTGSNPVTVQPEAVLEDDLPANLTYNLHSFTGVDKVQASGILGQGVKVAVIDTGVYYLHPALGGGYGPGFKVGGGYDLVGGGYPTAGINPDDDPYPERRNPDLYQNDHGTHVAGIIAGSSDWFTGVAPEATILAYKVFGHTNVADEEVFIDAFLKAFDDGADIISASIGAPGGFGENAWGTVGSRLVDEGMVVIVAAGNSGTSGPFLIDSGAGGRNVLAVGAIEPPHKPGDVHVTASFPDGREIVVPMMTGSEPDGFSLAIDLPIWSPEVGFNACEVLPEDVNLGDYVVLASQAGCSYATKVENLTRRNSTYILFYNDGEVLTPPQSTYNEAVKPFFAGIIEASAAETINAALGNADTVRATVSPRHAGHALNLVDPYGGRPTRFTNWGSLYDLHLKPDIAAYGGQIYSTAFSWPDQSADFVPAWKTFGGTSFATPYVAGVAALWISRYGGRDEHGPGFAKELHQRIISSGQTVDWSIPVEEGHAPNPNPAPEGALAPASQVGSGLIDAWKVLTYTTALHFDSFSLNDTTNFIPTHSLEITNGGDEAVTYSFSHQPLTAYEARAPQGLFIAAYNQITTIDLVAGVDLPNEVTVAPGDTTTVEFTFERPVHSDEFRLPCYSGKIIVTSSIDEELAVPYFGVAFDLKEQFPLIFTPGAVQPELIGATSNYTFDWFDQIYGTVQIRVETLFGTREFRFDLFESGWNESSWSYPPTPGENGYVGTIVDVREIIALEPPPTRNYFPLENLPRSASREVNSFTARQYSWQGELAHGGWIEPGTYAVRVAALRPFGDRGDSGDWDIWNAPEITIALAEPEEGI</sequence>
<dbReference type="InterPro" id="IPR022398">
    <property type="entry name" value="Peptidase_S8_His-AS"/>
</dbReference>
<feature type="active site" description="Charge relay system" evidence="6 7">
    <location>
        <position position="544"/>
    </location>
</feature>
<dbReference type="InterPro" id="IPR000209">
    <property type="entry name" value="Peptidase_S8/S53_dom"/>
</dbReference>
<organism evidence="12 13">
    <name type="scientific">Cephalotrichum gorgonifer</name>
    <dbReference type="NCBI Taxonomy" id="2041049"/>
    <lineage>
        <taxon>Eukaryota</taxon>
        <taxon>Fungi</taxon>
        <taxon>Dikarya</taxon>
        <taxon>Ascomycota</taxon>
        <taxon>Pezizomycotina</taxon>
        <taxon>Sordariomycetes</taxon>
        <taxon>Hypocreomycetidae</taxon>
        <taxon>Microascales</taxon>
        <taxon>Microascaceae</taxon>
        <taxon>Cephalotrichum</taxon>
    </lineage>
</organism>
<evidence type="ECO:0000256" key="7">
    <source>
        <dbReference type="PROSITE-ProRule" id="PRU01240"/>
    </source>
</evidence>
<keyword evidence="2 7" id="KW-0645">Protease</keyword>
<gene>
    <name evidence="12" type="ORF">DNG_02152</name>
</gene>
<comment type="caution">
    <text evidence="12">The sequence shown here is derived from an EMBL/GenBank/DDBJ whole genome shotgun (WGS) entry which is preliminary data.</text>
</comment>
<evidence type="ECO:0000256" key="2">
    <source>
        <dbReference type="ARBA" id="ARBA00022670"/>
    </source>
</evidence>
<dbReference type="PROSITE" id="PS00137">
    <property type="entry name" value="SUBTILASE_HIS"/>
    <property type="match status" value="1"/>
</dbReference>
<comment type="similarity">
    <text evidence="1 7 8">Belongs to the peptidase S8 family.</text>
</comment>
<evidence type="ECO:0000256" key="3">
    <source>
        <dbReference type="ARBA" id="ARBA00022729"/>
    </source>
</evidence>
<proteinExistence type="inferred from homology"/>
<feature type="region of interest" description="Disordered" evidence="9">
    <location>
        <begin position="1"/>
        <end position="35"/>
    </location>
</feature>
<evidence type="ECO:0000313" key="12">
    <source>
        <dbReference type="EMBL" id="SPN99117.1"/>
    </source>
</evidence>
<dbReference type="PROSITE" id="PS00136">
    <property type="entry name" value="SUBTILASE_ASP"/>
    <property type="match status" value="1"/>
</dbReference>
<dbReference type="InterPro" id="IPR015500">
    <property type="entry name" value="Peptidase_S8_subtilisin-rel"/>
</dbReference>
<feature type="domain" description="Peptidase S8/S53" evidence="10">
    <location>
        <begin position="155"/>
        <end position="562"/>
    </location>
</feature>
<reference evidence="12" key="1">
    <citation type="submission" date="2018-03" db="EMBL/GenBank/DDBJ databases">
        <authorList>
            <person name="Guldener U."/>
        </authorList>
    </citation>
    <scope>NUCLEOTIDE SEQUENCE</scope>
</reference>
<feature type="active site" description="Charge relay system" evidence="6 7">
    <location>
        <position position="164"/>
    </location>
</feature>
<dbReference type="PRINTS" id="PR00723">
    <property type="entry name" value="SUBTILISIN"/>
</dbReference>
<dbReference type="Gene3D" id="3.40.50.200">
    <property type="entry name" value="Peptidase S8/S53 domain"/>
    <property type="match status" value="2"/>
</dbReference>